<dbReference type="AlphaFoldDB" id="B4GX77"/>
<evidence type="ECO:0000313" key="3">
    <source>
        <dbReference type="Proteomes" id="UP000008744"/>
    </source>
</evidence>
<dbReference type="EMBL" id="CH479195">
    <property type="protein sequence ID" value="EDW27404.1"/>
    <property type="molecule type" value="Genomic_DNA"/>
</dbReference>
<reference evidence="2 3" key="1">
    <citation type="journal article" date="2007" name="Nature">
        <title>Evolution of genes and genomes on the Drosophila phylogeny.</title>
        <authorList>
            <consortium name="Drosophila 12 Genomes Consortium"/>
            <person name="Clark A.G."/>
            <person name="Eisen M.B."/>
            <person name="Smith D.R."/>
            <person name="Bergman C.M."/>
            <person name="Oliver B."/>
            <person name="Markow T.A."/>
            <person name="Kaufman T.C."/>
            <person name="Kellis M."/>
            <person name="Gelbart W."/>
            <person name="Iyer V.N."/>
            <person name="Pollard D.A."/>
            <person name="Sackton T.B."/>
            <person name="Larracuente A.M."/>
            <person name="Singh N.D."/>
            <person name="Abad J.P."/>
            <person name="Abt D.N."/>
            <person name="Adryan B."/>
            <person name="Aguade M."/>
            <person name="Akashi H."/>
            <person name="Anderson W.W."/>
            <person name="Aquadro C.F."/>
            <person name="Ardell D.H."/>
            <person name="Arguello R."/>
            <person name="Artieri C.G."/>
            <person name="Barbash D.A."/>
            <person name="Barker D."/>
            <person name="Barsanti P."/>
            <person name="Batterham P."/>
            <person name="Batzoglou S."/>
            <person name="Begun D."/>
            <person name="Bhutkar A."/>
            <person name="Blanco E."/>
            <person name="Bosak S.A."/>
            <person name="Bradley R.K."/>
            <person name="Brand A.D."/>
            <person name="Brent M.R."/>
            <person name="Brooks A.N."/>
            <person name="Brown R.H."/>
            <person name="Butlin R.K."/>
            <person name="Caggese C."/>
            <person name="Calvi B.R."/>
            <person name="Bernardo de Carvalho A."/>
            <person name="Caspi A."/>
            <person name="Castrezana S."/>
            <person name="Celniker S.E."/>
            <person name="Chang J.L."/>
            <person name="Chapple C."/>
            <person name="Chatterji S."/>
            <person name="Chinwalla A."/>
            <person name="Civetta A."/>
            <person name="Clifton S.W."/>
            <person name="Comeron J.M."/>
            <person name="Costello J.C."/>
            <person name="Coyne J.A."/>
            <person name="Daub J."/>
            <person name="David R.G."/>
            <person name="Delcher A.L."/>
            <person name="Delehaunty K."/>
            <person name="Do C.B."/>
            <person name="Ebling H."/>
            <person name="Edwards K."/>
            <person name="Eickbush T."/>
            <person name="Evans J.D."/>
            <person name="Filipski A."/>
            <person name="Findeiss S."/>
            <person name="Freyhult E."/>
            <person name="Fulton L."/>
            <person name="Fulton R."/>
            <person name="Garcia A.C."/>
            <person name="Gardiner A."/>
            <person name="Garfield D.A."/>
            <person name="Garvin B.E."/>
            <person name="Gibson G."/>
            <person name="Gilbert D."/>
            <person name="Gnerre S."/>
            <person name="Godfrey J."/>
            <person name="Good R."/>
            <person name="Gotea V."/>
            <person name="Gravely B."/>
            <person name="Greenberg A.J."/>
            <person name="Griffiths-Jones S."/>
            <person name="Gross S."/>
            <person name="Guigo R."/>
            <person name="Gustafson E.A."/>
            <person name="Haerty W."/>
            <person name="Hahn M.W."/>
            <person name="Halligan D.L."/>
            <person name="Halpern A.L."/>
            <person name="Halter G.M."/>
            <person name="Han M.V."/>
            <person name="Heger A."/>
            <person name="Hillier L."/>
            <person name="Hinrichs A.S."/>
            <person name="Holmes I."/>
            <person name="Hoskins R.A."/>
            <person name="Hubisz M.J."/>
            <person name="Hultmark D."/>
            <person name="Huntley M.A."/>
            <person name="Jaffe D.B."/>
            <person name="Jagadeeshan S."/>
            <person name="Jeck W.R."/>
            <person name="Johnson J."/>
            <person name="Jones C.D."/>
            <person name="Jordan W.C."/>
            <person name="Karpen G.H."/>
            <person name="Kataoka E."/>
            <person name="Keightley P.D."/>
            <person name="Kheradpour P."/>
            <person name="Kirkness E.F."/>
            <person name="Koerich L.B."/>
            <person name="Kristiansen K."/>
            <person name="Kudrna D."/>
            <person name="Kulathinal R.J."/>
            <person name="Kumar S."/>
            <person name="Kwok R."/>
            <person name="Lander E."/>
            <person name="Langley C.H."/>
            <person name="Lapoint R."/>
            <person name="Lazzaro B.P."/>
            <person name="Lee S.J."/>
            <person name="Levesque L."/>
            <person name="Li R."/>
            <person name="Lin C.F."/>
            <person name="Lin M.F."/>
            <person name="Lindblad-Toh K."/>
            <person name="Llopart A."/>
            <person name="Long M."/>
            <person name="Low L."/>
            <person name="Lozovsky E."/>
            <person name="Lu J."/>
            <person name="Luo M."/>
            <person name="Machado C.A."/>
            <person name="Makalowski W."/>
            <person name="Marzo M."/>
            <person name="Matsuda M."/>
            <person name="Matzkin L."/>
            <person name="McAllister B."/>
            <person name="McBride C.S."/>
            <person name="McKernan B."/>
            <person name="McKernan K."/>
            <person name="Mendez-Lago M."/>
            <person name="Minx P."/>
            <person name="Mollenhauer M.U."/>
            <person name="Montooth K."/>
            <person name="Mount S.M."/>
            <person name="Mu X."/>
            <person name="Myers E."/>
            <person name="Negre B."/>
            <person name="Newfeld S."/>
            <person name="Nielsen R."/>
            <person name="Noor M.A."/>
            <person name="O'Grady P."/>
            <person name="Pachter L."/>
            <person name="Papaceit M."/>
            <person name="Parisi M.J."/>
            <person name="Parisi M."/>
            <person name="Parts L."/>
            <person name="Pedersen J.S."/>
            <person name="Pesole G."/>
            <person name="Phillippy A.M."/>
            <person name="Ponting C.P."/>
            <person name="Pop M."/>
            <person name="Porcelli D."/>
            <person name="Powell J.R."/>
            <person name="Prohaska S."/>
            <person name="Pruitt K."/>
            <person name="Puig M."/>
            <person name="Quesneville H."/>
            <person name="Ram K.R."/>
            <person name="Rand D."/>
            <person name="Rasmussen M.D."/>
            <person name="Reed L.K."/>
            <person name="Reenan R."/>
            <person name="Reily A."/>
            <person name="Remington K.A."/>
            <person name="Rieger T.T."/>
            <person name="Ritchie M.G."/>
            <person name="Robin C."/>
            <person name="Rogers Y.H."/>
            <person name="Rohde C."/>
            <person name="Rozas J."/>
            <person name="Rubenfield M.J."/>
            <person name="Ruiz A."/>
            <person name="Russo S."/>
            <person name="Salzberg S.L."/>
            <person name="Sanchez-Gracia A."/>
            <person name="Saranga D.J."/>
            <person name="Sato H."/>
            <person name="Schaeffer S.W."/>
            <person name="Schatz M.C."/>
            <person name="Schlenke T."/>
            <person name="Schwartz R."/>
            <person name="Segarra C."/>
            <person name="Singh R.S."/>
            <person name="Sirot L."/>
            <person name="Sirota M."/>
            <person name="Sisneros N.B."/>
            <person name="Smith C.D."/>
            <person name="Smith T.F."/>
            <person name="Spieth J."/>
            <person name="Stage D.E."/>
            <person name="Stark A."/>
            <person name="Stephan W."/>
            <person name="Strausberg R.L."/>
            <person name="Strempel S."/>
            <person name="Sturgill D."/>
            <person name="Sutton G."/>
            <person name="Sutton G.G."/>
            <person name="Tao W."/>
            <person name="Teichmann S."/>
            <person name="Tobari Y.N."/>
            <person name="Tomimura Y."/>
            <person name="Tsolas J.M."/>
            <person name="Valente V.L."/>
            <person name="Venter E."/>
            <person name="Venter J.C."/>
            <person name="Vicario S."/>
            <person name="Vieira F.G."/>
            <person name="Vilella A.J."/>
            <person name="Villasante A."/>
            <person name="Walenz B."/>
            <person name="Wang J."/>
            <person name="Wasserman M."/>
            <person name="Watts T."/>
            <person name="Wilson D."/>
            <person name="Wilson R.K."/>
            <person name="Wing R.A."/>
            <person name="Wolfner M.F."/>
            <person name="Wong A."/>
            <person name="Wong G.K."/>
            <person name="Wu C.I."/>
            <person name="Wu G."/>
            <person name="Yamamoto D."/>
            <person name="Yang H.P."/>
            <person name="Yang S.P."/>
            <person name="Yorke J.A."/>
            <person name="Yoshida K."/>
            <person name="Zdobnov E."/>
            <person name="Zhang P."/>
            <person name="Zhang Y."/>
            <person name="Zimin A.V."/>
            <person name="Baldwin J."/>
            <person name="Abdouelleil A."/>
            <person name="Abdulkadir J."/>
            <person name="Abebe A."/>
            <person name="Abera B."/>
            <person name="Abreu J."/>
            <person name="Acer S.C."/>
            <person name="Aftuck L."/>
            <person name="Alexander A."/>
            <person name="An P."/>
            <person name="Anderson E."/>
            <person name="Anderson S."/>
            <person name="Arachi H."/>
            <person name="Azer M."/>
            <person name="Bachantsang P."/>
            <person name="Barry A."/>
            <person name="Bayul T."/>
            <person name="Berlin A."/>
            <person name="Bessette D."/>
            <person name="Bloom T."/>
            <person name="Blye J."/>
            <person name="Boguslavskiy L."/>
            <person name="Bonnet C."/>
            <person name="Boukhgalter B."/>
            <person name="Bourzgui I."/>
            <person name="Brown A."/>
            <person name="Cahill P."/>
            <person name="Channer S."/>
            <person name="Cheshatsang Y."/>
            <person name="Chuda L."/>
            <person name="Citroen M."/>
            <person name="Collymore A."/>
            <person name="Cooke P."/>
            <person name="Costello M."/>
            <person name="D'Aco K."/>
            <person name="Daza R."/>
            <person name="De Haan G."/>
            <person name="DeGray S."/>
            <person name="DeMaso C."/>
            <person name="Dhargay N."/>
            <person name="Dooley K."/>
            <person name="Dooley E."/>
            <person name="Doricent M."/>
            <person name="Dorje P."/>
            <person name="Dorjee K."/>
            <person name="Dupes A."/>
            <person name="Elong R."/>
            <person name="Falk J."/>
            <person name="Farina A."/>
            <person name="Faro S."/>
            <person name="Ferguson D."/>
            <person name="Fisher S."/>
            <person name="Foley C.D."/>
            <person name="Franke A."/>
            <person name="Friedrich D."/>
            <person name="Gadbois L."/>
            <person name="Gearin G."/>
            <person name="Gearin C.R."/>
            <person name="Giannoukos G."/>
            <person name="Goode T."/>
            <person name="Graham J."/>
            <person name="Grandbois E."/>
            <person name="Grewal S."/>
            <person name="Gyaltsen K."/>
            <person name="Hafez N."/>
            <person name="Hagos B."/>
            <person name="Hall J."/>
            <person name="Henson C."/>
            <person name="Hollinger A."/>
            <person name="Honan T."/>
            <person name="Huard M.D."/>
            <person name="Hughes L."/>
            <person name="Hurhula B."/>
            <person name="Husby M.E."/>
            <person name="Kamat A."/>
            <person name="Kanga B."/>
            <person name="Kashin S."/>
            <person name="Khazanovich D."/>
            <person name="Kisner P."/>
            <person name="Lance K."/>
            <person name="Lara M."/>
            <person name="Lee W."/>
            <person name="Lennon N."/>
            <person name="Letendre F."/>
            <person name="LeVine R."/>
            <person name="Lipovsky A."/>
            <person name="Liu X."/>
            <person name="Liu J."/>
            <person name="Liu S."/>
            <person name="Lokyitsang T."/>
            <person name="Lokyitsang Y."/>
            <person name="Lubonja R."/>
            <person name="Lui A."/>
            <person name="MacDonald P."/>
            <person name="Magnisalis V."/>
            <person name="Maru K."/>
            <person name="Matthews C."/>
            <person name="McCusker W."/>
            <person name="McDonough S."/>
            <person name="Mehta T."/>
            <person name="Meldrim J."/>
            <person name="Meneus L."/>
            <person name="Mihai O."/>
            <person name="Mihalev A."/>
            <person name="Mihova T."/>
            <person name="Mittelman R."/>
            <person name="Mlenga V."/>
            <person name="Montmayeur A."/>
            <person name="Mulrain L."/>
            <person name="Navidi A."/>
            <person name="Naylor J."/>
            <person name="Negash T."/>
            <person name="Nguyen T."/>
            <person name="Nguyen N."/>
            <person name="Nicol R."/>
            <person name="Norbu C."/>
            <person name="Norbu N."/>
            <person name="Novod N."/>
            <person name="O'Neill B."/>
            <person name="Osman S."/>
            <person name="Markiewicz E."/>
            <person name="Oyono O.L."/>
            <person name="Patti C."/>
            <person name="Phunkhang P."/>
            <person name="Pierre F."/>
            <person name="Priest M."/>
            <person name="Raghuraman S."/>
            <person name="Rege F."/>
            <person name="Reyes R."/>
            <person name="Rise C."/>
            <person name="Rogov P."/>
            <person name="Ross K."/>
            <person name="Ryan E."/>
            <person name="Settipalli S."/>
            <person name="Shea T."/>
            <person name="Sherpa N."/>
            <person name="Shi L."/>
            <person name="Shih D."/>
            <person name="Sparrow T."/>
            <person name="Spaulding J."/>
            <person name="Stalker J."/>
            <person name="Stange-Thomann N."/>
            <person name="Stavropoulos S."/>
            <person name="Stone C."/>
            <person name="Strader C."/>
            <person name="Tesfaye S."/>
            <person name="Thomson T."/>
            <person name="Thoulutsang Y."/>
            <person name="Thoulutsang D."/>
            <person name="Topham K."/>
            <person name="Topping I."/>
            <person name="Tsamla T."/>
            <person name="Vassiliev H."/>
            <person name="Vo A."/>
            <person name="Wangchuk T."/>
            <person name="Wangdi T."/>
            <person name="Weiand M."/>
            <person name="Wilkinson J."/>
            <person name="Wilson A."/>
            <person name="Yadav S."/>
            <person name="Young G."/>
            <person name="Yu Q."/>
            <person name="Zembek L."/>
            <person name="Zhong D."/>
            <person name="Zimmer A."/>
            <person name="Zwirko Z."/>
            <person name="Jaffe D.B."/>
            <person name="Alvarez P."/>
            <person name="Brockman W."/>
            <person name="Butler J."/>
            <person name="Chin C."/>
            <person name="Gnerre S."/>
            <person name="Grabherr M."/>
            <person name="Kleber M."/>
            <person name="Mauceli E."/>
            <person name="MacCallum I."/>
        </authorList>
    </citation>
    <scope>NUCLEOTIDE SEQUENCE [LARGE SCALE GENOMIC DNA]</scope>
    <source>
        <strain evidence="3">MSH-3 / Tucson 14011-0111.49</strain>
    </source>
</reference>
<proteinExistence type="predicted"/>
<accession>B4GX77</accession>
<sequence length="237" mass="27071">MALFRQTSLTLNYTEYHQLYAGIHFTFTHLTDVDLKIETEVLMCDNLKIRLYKAPQIEELNPAEVKEVSTVGDAAEHKLPAFQASQSSEADSDEWMKRRNHASISGGGSTQRPPPPPFESAMVDIEGINLRITVSEKQAVVTTRLRKFGCDENALVVREDITLQVDFNKNLSTTFRNWVEILTKFINCFCPKWRTVYFLESSSTECKRKGFELVRSIPPLGKYNFCAGNYFIDVNEL</sequence>
<dbReference type="STRING" id="7234.B4GX77"/>
<feature type="region of interest" description="Disordered" evidence="1">
    <location>
        <begin position="101"/>
        <end position="120"/>
    </location>
</feature>
<dbReference type="eggNOG" id="ENOG502TCHI">
    <property type="taxonomic scope" value="Eukaryota"/>
</dbReference>
<organism evidence="3">
    <name type="scientific">Drosophila persimilis</name>
    <name type="common">Fruit fly</name>
    <dbReference type="NCBI Taxonomy" id="7234"/>
    <lineage>
        <taxon>Eukaryota</taxon>
        <taxon>Metazoa</taxon>
        <taxon>Ecdysozoa</taxon>
        <taxon>Arthropoda</taxon>
        <taxon>Hexapoda</taxon>
        <taxon>Insecta</taxon>
        <taxon>Pterygota</taxon>
        <taxon>Neoptera</taxon>
        <taxon>Endopterygota</taxon>
        <taxon>Diptera</taxon>
        <taxon>Brachycera</taxon>
        <taxon>Muscomorpha</taxon>
        <taxon>Ephydroidea</taxon>
        <taxon>Drosophilidae</taxon>
        <taxon>Drosophila</taxon>
        <taxon>Sophophora</taxon>
    </lineage>
</organism>
<evidence type="ECO:0000313" key="2">
    <source>
        <dbReference type="EMBL" id="EDW27404.1"/>
    </source>
</evidence>
<name>B4GX77_DROPE</name>
<protein>
    <submittedName>
        <fullName evidence="2">GL21047</fullName>
    </submittedName>
</protein>
<dbReference type="OrthoDB" id="7990365at2759"/>
<evidence type="ECO:0000256" key="1">
    <source>
        <dbReference type="SAM" id="MobiDB-lite"/>
    </source>
</evidence>
<dbReference type="Proteomes" id="UP000008744">
    <property type="component" value="Unassembled WGS sequence"/>
</dbReference>
<gene>
    <name evidence="2" type="primary">Dper\GL21047</name>
    <name evidence="2" type="ORF">Dper_GL21047</name>
</gene>
<keyword evidence="3" id="KW-1185">Reference proteome</keyword>
<dbReference type="HOGENOM" id="CLU_1171703_0_0_1"/>